<feature type="transmembrane region" description="Helical" evidence="7">
    <location>
        <begin position="138"/>
        <end position="157"/>
    </location>
</feature>
<evidence type="ECO:0000256" key="7">
    <source>
        <dbReference type="SAM" id="Phobius"/>
    </source>
</evidence>
<keyword evidence="4 7" id="KW-1133">Transmembrane helix</keyword>
<proteinExistence type="predicted"/>
<feature type="compositionally biased region" description="Basic and acidic residues" evidence="6">
    <location>
        <begin position="8"/>
        <end position="23"/>
    </location>
</feature>
<feature type="transmembrane region" description="Helical" evidence="7">
    <location>
        <begin position="447"/>
        <end position="467"/>
    </location>
</feature>
<evidence type="ECO:0000256" key="6">
    <source>
        <dbReference type="SAM" id="MobiDB-lite"/>
    </source>
</evidence>
<feature type="transmembrane region" description="Helical" evidence="7">
    <location>
        <begin position="163"/>
        <end position="183"/>
    </location>
</feature>
<keyword evidence="2" id="KW-0813">Transport</keyword>
<dbReference type="Proteomes" id="UP000287166">
    <property type="component" value="Unassembled WGS sequence"/>
</dbReference>
<dbReference type="FunFam" id="1.20.1250.20:FF:000013">
    <property type="entry name" value="MFS general substrate transporter"/>
    <property type="match status" value="1"/>
</dbReference>
<evidence type="ECO:0000256" key="2">
    <source>
        <dbReference type="ARBA" id="ARBA00022448"/>
    </source>
</evidence>
<feature type="region of interest" description="Disordered" evidence="6">
    <location>
        <begin position="1"/>
        <end position="24"/>
    </location>
</feature>
<feature type="transmembrane region" description="Helical" evidence="7">
    <location>
        <begin position="326"/>
        <end position="344"/>
    </location>
</feature>
<name>A0A401G836_9APHY</name>
<feature type="transmembrane region" description="Helical" evidence="7">
    <location>
        <begin position="289"/>
        <end position="314"/>
    </location>
</feature>
<dbReference type="AlphaFoldDB" id="A0A401G836"/>
<evidence type="ECO:0000256" key="3">
    <source>
        <dbReference type="ARBA" id="ARBA00022692"/>
    </source>
</evidence>
<feature type="domain" description="Major facilitator superfamily (MFS) profile" evidence="8">
    <location>
        <begin position="68"/>
        <end position="474"/>
    </location>
</feature>
<feature type="transmembrane region" description="Helical" evidence="7">
    <location>
        <begin position="106"/>
        <end position="126"/>
    </location>
</feature>
<protein>
    <submittedName>
        <fullName evidence="9">Uncharacterized transporter</fullName>
    </submittedName>
</protein>
<comment type="caution">
    <text evidence="9">The sequence shown here is derived from an EMBL/GenBank/DDBJ whole genome shotgun (WGS) entry which is preliminary data.</text>
</comment>
<dbReference type="InterPro" id="IPR020846">
    <property type="entry name" value="MFS_dom"/>
</dbReference>
<keyword evidence="3 7" id="KW-0812">Transmembrane</keyword>
<evidence type="ECO:0000313" key="10">
    <source>
        <dbReference type="Proteomes" id="UP000287166"/>
    </source>
</evidence>
<dbReference type="EMBL" id="BFAD01000001">
    <property type="protein sequence ID" value="GBE78324.1"/>
    <property type="molecule type" value="Genomic_DNA"/>
</dbReference>
<dbReference type="OrthoDB" id="2985014at2759"/>
<feature type="transmembrane region" description="Helical" evidence="7">
    <location>
        <begin position="381"/>
        <end position="402"/>
    </location>
</feature>
<dbReference type="STRING" id="139825.A0A401G836"/>
<dbReference type="Gene3D" id="1.20.1250.20">
    <property type="entry name" value="MFS general substrate transporter like domains"/>
    <property type="match status" value="2"/>
</dbReference>
<dbReference type="SUPFAM" id="SSF103473">
    <property type="entry name" value="MFS general substrate transporter"/>
    <property type="match status" value="1"/>
</dbReference>
<evidence type="ECO:0000256" key="4">
    <source>
        <dbReference type="ARBA" id="ARBA00022989"/>
    </source>
</evidence>
<dbReference type="InParanoid" id="A0A401G836"/>
<organism evidence="9 10">
    <name type="scientific">Sparassis crispa</name>
    <dbReference type="NCBI Taxonomy" id="139825"/>
    <lineage>
        <taxon>Eukaryota</taxon>
        <taxon>Fungi</taxon>
        <taxon>Dikarya</taxon>
        <taxon>Basidiomycota</taxon>
        <taxon>Agaricomycotina</taxon>
        <taxon>Agaricomycetes</taxon>
        <taxon>Polyporales</taxon>
        <taxon>Sparassidaceae</taxon>
        <taxon>Sparassis</taxon>
    </lineage>
</organism>
<dbReference type="FunCoup" id="A0A401G836">
    <property type="interactions" value="25"/>
</dbReference>
<dbReference type="PROSITE" id="PS50850">
    <property type="entry name" value="MFS"/>
    <property type="match status" value="1"/>
</dbReference>
<dbReference type="GO" id="GO:0022857">
    <property type="term" value="F:transmembrane transporter activity"/>
    <property type="evidence" value="ECO:0007669"/>
    <property type="project" value="InterPro"/>
</dbReference>
<dbReference type="GeneID" id="38775241"/>
<dbReference type="PANTHER" id="PTHR43791:SF9">
    <property type="entry name" value="MAJOR FACILITATOR-TYPE TRANSPORTER HXNP"/>
    <property type="match status" value="1"/>
</dbReference>
<feature type="transmembrane region" description="Helical" evidence="7">
    <location>
        <begin position="68"/>
        <end position="86"/>
    </location>
</feature>
<feature type="transmembrane region" description="Helical" evidence="7">
    <location>
        <begin position="218"/>
        <end position="241"/>
    </location>
</feature>
<dbReference type="InterPro" id="IPR011701">
    <property type="entry name" value="MFS"/>
</dbReference>
<comment type="subcellular location">
    <subcellularLocation>
        <location evidence="1">Membrane</location>
        <topology evidence="1">Multi-pass membrane protein</topology>
    </subcellularLocation>
</comment>
<keyword evidence="10" id="KW-1185">Reference proteome</keyword>
<evidence type="ECO:0000256" key="5">
    <source>
        <dbReference type="ARBA" id="ARBA00023136"/>
    </source>
</evidence>
<sequence>MPSPSLRKVSDERDSQEKAEKSQGDALVTITSLEGGDGEWQFTAEEINNYEVDPEMNRRILRKLDTRILVLIFFMYLFSALDRGNLGNAVTDGMTKQLHFVGNQYNIMLTVFYIPFCIMTIPGALLTKRFGPHRMLPLYMMGWGAMAMLNAACKNYGGVVAVRMILGVFEGLFGPSLAVFLSLYYTRAEMGKRMAAWYSSSAISGYYGLFQIRSRLHGWQILFLLEGGLTLLTAFISTFVLPPHPTRCSFLTKEEKKAAVMRLLKDASHRVNAPWDWKEIMAPLKEWKFYVWMVYALCYGTASSTAGTFLPQILGRFHYSTVKTNLYTVAPNIVSAVTLWITVLSSDFFRERSIHLMTANALTFAGCLGLACLPVSSDHAGYAMCFLISMGAFTPTCLFHTWHNNNDPNENGRAFRTGVMTFAANAGGIVSSNIFLQSDAPKYTRALIVSAAMEGCGICILICLRTYMWFDNRRRNRAQGVIWTTKDVPTAVLFEGPKNPSFRHFL</sequence>
<accession>A0A401G836</accession>
<keyword evidence="5 7" id="KW-0472">Membrane</keyword>
<dbReference type="RefSeq" id="XP_027609237.1">
    <property type="nucleotide sequence ID" value="XM_027753436.1"/>
</dbReference>
<evidence type="ECO:0000313" key="9">
    <source>
        <dbReference type="EMBL" id="GBE78324.1"/>
    </source>
</evidence>
<dbReference type="Pfam" id="PF07690">
    <property type="entry name" value="MFS_1"/>
    <property type="match status" value="1"/>
</dbReference>
<gene>
    <name evidence="9" type="ORF">SCP_0112090</name>
</gene>
<evidence type="ECO:0000256" key="1">
    <source>
        <dbReference type="ARBA" id="ARBA00004141"/>
    </source>
</evidence>
<dbReference type="InterPro" id="IPR036259">
    <property type="entry name" value="MFS_trans_sf"/>
</dbReference>
<dbReference type="GO" id="GO:0016020">
    <property type="term" value="C:membrane"/>
    <property type="evidence" value="ECO:0007669"/>
    <property type="project" value="UniProtKB-SubCell"/>
</dbReference>
<dbReference type="PANTHER" id="PTHR43791">
    <property type="entry name" value="PERMEASE-RELATED"/>
    <property type="match status" value="1"/>
</dbReference>
<feature type="transmembrane region" description="Helical" evidence="7">
    <location>
        <begin position="414"/>
        <end position="435"/>
    </location>
</feature>
<evidence type="ECO:0000259" key="8">
    <source>
        <dbReference type="PROSITE" id="PS50850"/>
    </source>
</evidence>
<reference evidence="9 10" key="1">
    <citation type="journal article" date="2018" name="Sci. Rep.">
        <title>Genome sequence of the cauliflower mushroom Sparassis crispa (Hanabiratake) and its association with beneficial usage.</title>
        <authorList>
            <person name="Kiyama R."/>
            <person name="Furutani Y."/>
            <person name="Kawaguchi K."/>
            <person name="Nakanishi T."/>
        </authorList>
    </citation>
    <scope>NUCLEOTIDE SEQUENCE [LARGE SCALE GENOMIC DNA]</scope>
</reference>